<dbReference type="SUPFAM" id="SSF143631">
    <property type="entry name" value="ApbE-like"/>
    <property type="match status" value="1"/>
</dbReference>
<evidence type="ECO:0000256" key="2">
    <source>
        <dbReference type="ARBA" id="ARBA00016337"/>
    </source>
</evidence>
<keyword evidence="7 10" id="KW-0460">Magnesium</keyword>
<dbReference type="Proteomes" id="UP000034076">
    <property type="component" value="Unassembled WGS sequence"/>
</dbReference>
<evidence type="ECO:0000313" key="14">
    <source>
        <dbReference type="Proteomes" id="UP000034076"/>
    </source>
</evidence>
<dbReference type="RefSeq" id="WP_046443355.1">
    <property type="nucleotide sequence ID" value="NZ_LAYJ01000088.1"/>
</dbReference>
<evidence type="ECO:0000256" key="5">
    <source>
        <dbReference type="ARBA" id="ARBA00022723"/>
    </source>
</evidence>
<proteinExistence type="inferred from homology"/>
<dbReference type="InterPro" id="IPR024932">
    <property type="entry name" value="ApbE"/>
</dbReference>
<dbReference type="EMBL" id="LAYJ01000088">
    <property type="protein sequence ID" value="KKI51104.1"/>
    <property type="molecule type" value="Genomic_DNA"/>
</dbReference>
<comment type="caution">
    <text evidence="13">The sequence shown here is derived from an EMBL/GenBank/DDBJ whole genome shotgun (WGS) entry which is preliminary data.</text>
</comment>
<keyword evidence="12" id="KW-1003">Cell membrane</keyword>
<dbReference type="STRING" id="270498.CHK_1491"/>
<evidence type="ECO:0000256" key="1">
    <source>
        <dbReference type="ARBA" id="ARBA00011955"/>
    </source>
</evidence>
<evidence type="ECO:0000256" key="11">
    <source>
        <dbReference type="PIRSR" id="PIRSR006268-2"/>
    </source>
</evidence>
<keyword evidence="6 10" id="KW-0274">FAD</keyword>
<dbReference type="PROSITE" id="PS51257">
    <property type="entry name" value="PROKAR_LIPOPROTEIN"/>
    <property type="match status" value="1"/>
</dbReference>
<feature type="binding site" evidence="11">
    <location>
        <position position="278"/>
    </location>
    <ligand>
        <name>Mg(2+)</name>
        <dbReference type="ChEBI" id="CHEBI:18420"/>
    </ligand>
</feature>
<evidence type="ECO:0000256" key="4">
    <source>
        <dbReference type="ARBA" id="ARBA00022679"/>
    </source>
</evidence>
<comment type="cofactor">
    <cofactor evidence="11">
        <name>Mg(2+)</name>
        <dbReference type="ChEBI" id="CHEBI:18420"/>
    </cofactor>
    <cofactor evidence="11">
        <name>Mn(2+)</name>
        <dbReference type="ChEBI" id="CHEBI:29035"/>
    </cofactor>
    <text evidence="11">Magnesium. Can also use manganese.</text>
</comment>
<comment type="function">
    <text evidence="12">Flavin transferase that catalyzes the transfer of the FMN moiety of FAD and its covalent binding to the hydroxyl group of a threonine residue in a target flavoprotein.</text>
</comment>
<dbReference type="GO" id="GO:0046872">
    <property type="term" value="F:metal ion binding"/>
    <property type="evidence" value="ECO:0007669"/>
    <property type="project" value="UniProtKB-UniRule"/>
</dbReference>
<dbReference type="GO" id="GO:0016740">
    <property type="term" value="F:transferase activity"/>
    <property type="evidence" value="ECO:0007669"/>
    <property type="project" value="UniProtKB-UniRule"/>
</dbReference>
<evidence type="ECO:0000256" key="6">
    <source>
        <dbReference type="ARBA" id="ARBA00022827"/>
    </source>
</evidence>
<keyword evidence="14" id="KW-1185">Reference proteome</keyword>
<keyword evidence="12" id="KW-0449">Lipoprotein</keyword>
<dbReference type="PIRSF" id="PIRSF006268">
    <property type="entry name" value="ApbE"/>
    <property type="match status" value="1"/>
</dbReference>
<keyword evidence="12" id="KW-0472">Membrane</keyword>
<dbReference type="EC" id="2.7.1.180" evidence="1 10"/>
<keyword evidence="5 10" id="KW-0479">Metal-binding</keyword>
<keyword evidence="4 10" id="KW-0808">Transferase</keyword>
<keyword evidence="12" id="KW-0732">Signal</keyword>
<evidence type="ECO:0000256" key="8">
    <source>
        <dbReference type="ARBA" id="ARBA00031306"/>
    </source>
</evidence>
<comment type="catalytic activity">
    <reaction evidence="9 10 12">
        <text>L-threonyl-[protein] + FAD = FMN-L-threonyl-[protein] + AMP + H(+)</text>
        <dbReference type="Rhea" id="RHEA:36847"/>
        <dbReference type="Rhea" id="RHEA-COMP:11060"/>
        <dbReference type="Rhea" id="RHEA-COMP:11061"/>
        <dbReference type="ChEBI" id="CHEBI:15378"/>
        <dbReference type="ChEBI" id="CHEBI:30013"/>
        <dbReference type="ChEBI" id="CHEBI:57692"/>
        <dbReference type="ChEBI" id="CHEBI:74257"/>
        <dbReference type="ChEBI" id="CHEBI:456215"/>
        <dbReference type="EC" id="2.7.1.180"/>
    </reaction>
</comment>
<keyword evidence="3 10" id="KW-0285">Flavoprotein</keyword>
<feature type="binding site" evidence="11">
    <location>
        <position position="164"/>
    </location>
    <ligand>
        <name>Mg(2+)</name>
        <dbReference type="ChEBI" id="CHEBI:18420"/>
    </ligand>
</feature>
<evidence type="ECO:0000313" key="13">
    <source>
        <dbReference type="EMBL" id="KKI51104.1"/>
    </source>
</evidence>
<name>A0A0M2NF03_9FIRM</name>
<accession>A0A0M2NF03</accession>
<dbReference type="InterPro" id="IPR003374">
    <property type="entry name" value="ApbE-like_sf"/>
</dbReference>
<feature type="binding site" evidence="11">
    <location>
        <position position="282"/>
    </location>
    <ligand>
        <name>Mg(2+)</name>
        <dbReference type="ChEBI" id="CHEBI:18420"/>
    </ligand>
</feature>
<feature type="chain" id="PRO_5039757670" description="FAD:protein FMN transferase" evidence="12">
    <location>
        <begin position="25"/>
        <end position="336"/>
    </location>
</feature>
<dbReference type="OrthoDB" id="9778595at2"/>
<dbReference type="GO" id="GO:0005886">
    <property type="term" value="C:plasma membrane"/>
    <property type="evidence" value="ECO:0007669"/>
    <property type="project" value="UniProtKB-SubCell"/>
</dbReference>
<dbReference type="PANTHER" id="PTHR30040">
    <property type="entry name" value="THIAMINE BIOSYNTHESIS LIPOPROTEIN APBE"/>
    <property type="match status" value="1"/>
</dbReference>
<evidence type="ECO:0000256" key="12">
    <source>
        <dbReference type="RuleBase" id="RU363002"/>
    </source>
</evidence>
<dbReference type="PANTHER" id="PTHR30040:SF2">
    <property type="entry name" value="FAD:PROTEIN FMN TRANSFERASE"/>
    <property type="match status" value="1"/>
</dbReference>
<evidence type="ECO:0000256" key="10">
    <source>
        <dbReference type="PIRNR" id="PIRNR006268"/>
    </source>
</evidence>
<reference evidence="13 14" key="1">
    <citation type="submission" date="2015-04" db="EMBL/GenBank/DDBJ databases">
        <title>Draft genome sequence of bacteremic isolate Catabacter hongkongensis type strain HKU16T.</title>
        <authorList>
            <person name="Lau S.K."/>
            <person name="Teng J.L."/>
            <person name="Huang Y."/>
            <person name="Curreem S.O."/>
            <person name="Tsui S.K."/>
            <person name="Woo P.C."/>
        </authorList>
    </citation>
    <scope>NUCLEOTIDE SEQUENCE [LARGE SCALE GENOMIC DNA]</scope>
    <source>
        <strain evidence="13 14">HKU16</strain>
    </source>
</reference>
<evidence type="ECO:0000256" key="3">
    <source>
        <dbReference type="ARBA" id="ARBA00022630"/>
    </source>
</evidence>
<feature type="signal peptide" evidence="12">
    <location>
        <begin position="1"/>
        <end position="24"/>
    </location>
</feature>
<gene>
    <name evidence="13" type="ORF">CHK_1491</name>
</gene>
<dbReference type="Gene3D" id="3.10.520.10">
    <property type="entry name" value="ApbE-like domains"/>
    <property type="match status" value="1"/>
</dbReference>
<comment type="subcellular location">
    <subcellularLocation>
        <location evidence="12">Cell inner membrane</location>
        <topology evidence="12">Lipid-anchor</topology>
        <orientation evidence="12">Periplasmic side</orientation>
    </subcellularLocation>
</comment>
<organism evidence="13 14">
    <name type="scientific">Christensenella hongkongensis</name>
    <dbReference type="NCBI Taxonomy" id="270498"/>
    <lineage>
        <taxon>Bacteria</taxon>
        <taxon>Bacillati</taxon>
        <taxon>Bacillota</taxon>
        <taxon>Clostridia</taxon>
        <taxon>Christensenellales</taxon>
        <taxon>Christensenellaceae</taxon>
        <taxon>Christensenella</taxon>
    </lineage>
</organism>
<keyword evidence="12" id="KW-0997">Cell inner membrane</keyword>
<evidence type="ECO:0000256" key="7">
    <source>
        <dbReference type="ARBA" id="ARBA00022842"/>
    </source>
</evidence>
<protein>
    <recommendedName>
        <fullName evidence="2 10">FAD:protein FMN transferase</fullName>
        <ecNumber evidence="1 10">2.7.1.180</ecNumber>
    </recommendedName>
    <alternativeName>
        <fullName evidence="8 10">Flavin transferase</fullName>
    </alternativeName>
</protein>
<evidence type="ECO:0000256" key="9">
    <source>
        <dbReference type="ARBA" id="ARBA00048540"/>
    </source>
</evidence>
<dbReference type="Pfam" id="PF02424">
    <property type="entry name" value="ApbE"/>
    <property type="match status" value="1"/>
</dbReference>
<dbReference type="AlphaFoldDB" id="A0A0M2NF03"/>
<comment type="similarity">
    <text evidence="10 12">Belongs to the ApbE family.</text>
</comment>
<sequence>MKRFIPVLLVILSSILLFSCAAQLQTNESFAMDTVIRQTVYASDADVIIQNNDILREIENEMSKTINTSDVGKLNASQGQTVQISSDTVQVLMASLAEAEKTDGAFNPALGDVITAWGFGTDSVRVPDDQELTALLAATDYRKVTVEPADNTANTGGMQIDLGGAVKGYALDRIAENLQQNNIESAVISLGGSIYAKGTKPDGSSYKIGIRDPYSGENDYMGTILLEGKFVSTSGIYERGFEKDGVWYHHIIDPKTGYPADNGIESVTVVADSGILSDIYSTALFVMGVETGIEFAQQNGLDVLYLTKNKEIVTTDGFREKYDFKVKNTNYREQAA</sequence>